<name>A0A8J4TVD2_CLAMG</name>
<comment type="caution">
    <text evidence="2">The sequence shown here is derived from an EMBL/GenBank/DDBJ whole genome shotgun (WGS) entry which is preliminary data.</text>
</comment>
<feature type="compositionally biased region" description="Polar residues" evidence="1">
    <location>
        <begin position="111"/>
        <end position="120"/>
    </location>
</feature>
<dbReference type="Proteomes" id="UP000727407">
    <property type="component" value="Unassembled WGS sequence"/>
</dbReference>
<evidence type="ECO:0000256" key="1">
    <source>
        <dbReference type="SAM" id="MobiDB-lite"/>
    </source>
</evidence>
<feature type="non-terminal residue" evidence="2">
    <location>
        <position position="199"/>
    </location>
</feature>
<accession>A0A8J4TVD2</accession>
<feature type="region of interest" description="Disordered" evidence="1">
    <location>
        <begin position="105"/>
        <end position="199"/>
    </location>
</feature>
<dbReference type="AlphaFoldDB" id="A0A8J4TVD2"/>
<evidence type="ECO:0000313" key="3">
    <source>
        <dbReference type="Proteomes" id="UP000727407"/>
    </source>
</evidence>
<protein>
    <submittedName>
        <fullName evidence="2">Uncharacterized protein</fullName>
    </submittedName>
</protein>
<proteinExistence type="predicted"/>
<gene>
    <name evidence="2" type="ORF">DAT39_017707</name>
</gene>
<evidence type="ECO:0000313" key="2">
    <source>
        <dbReference type="EMBL" id="KAF5892596.1"/>
    </source>
</evidence>
<feature type="compositionally biased region" description="Basic and acidic residues" evidence="1">
    <location>
        <begin position="151"/>
        <end position="162"/>
    </location>
</feature>
<organism evidence="2 3">
    <name type="scientific">Clarias magur</name>
    <name type="common">Asian catfish</name>
    <name type="synonym">Macropteronotus magur</name>
    <dbReference type="NCBI Taxonomy" id="1594786"/>
    <lineage>
        <taxon>Eukaryota</taxon>
        <taxon>Metazoa</taxon>
        <taxon>Chordata</taxon>
        <taxon>Craniata</taxon>
        <taxon>Vertebrata</taxon>
        <taxon>Euteleostomi</taxon>
        <taxon>Actinopterygii</taxon>
        <taxon>Neopterygii</taxon>
        <taxon>Teleostei</taxon>
        <taxon>Ostariophysi</taxon>
        <taxon>Siluriformes</taxon>
        <taxon>Clariidae</taxon>
        <taxon>Clarias</taxon>
    </lineage>
</organism>
<sequence>MTKASNLSQEENVIGVEDQHLQAEINILTWVPGTLESRLAGEYHSGEETTAITGVDREAEEISPSASTWTPTSWAEDLERLEAIVTTAQRDWALMDITHGLQAEEMDQDSGESTARSKGQQVRAADAPAEEKGPKRACIGQGRFFGPLTMEKGDFVGEERKASTRISSLSPEGPGEEEKDQQNVTMGEDEGWTQILSRK</sequence>
<reference evidence="2" key="1">
    <citation type="submission" date="2020-07" db="EMBL/GenBank/DDBJ databases">
        <title>Clarias magur genome sequencing, assembly and annotation.</title>
        <authorList>
            <person name="Kushwaha B."/>
            <person name="Kumar R."/>
            <person name="Das P."/>
            <person name="Joshi C.G."/>
            <person name="Kumar D."/>
            <person name="Nagpure N.S."/>
            <person name="Pandey M."/>
            <person name="Agarwal S."/>
            <person name="Srivastava S."/>
            <person name="Singh M."/>
            <person name="Sahoo L."/>
            <person name="Jayasankar P."/>
            <person name="Meher P.K."/>
            <person name="Koringa P.G."/>
            <person name="Iquebal M.A."/>
            <person name="Das S.P."/>
            <person name="Bit A."/>
            <person name="Patnaik S."/>
            <person name="Patel N."/>
            <person name="Shah T.M."/>
            <person name="Hinsu A."/>
            <person name="Jena J.K."/>
        </authorList>
    </citation>
    <scope>NUCLEOTIDE SEQUENCE</scope>
    <source>
        <strain evidence="2">CIFAMagur01</strain>
        <tissue evidence="2">Testis</tissue>
    </source>
</reference>
<dbReference type="EMBL" id="QNUK01000490">
    <property type="protein sequence ID" value="KAF5892596.1"/>
    <property type="molecule type" value="Genomic_DNA"/>
</dbReference>
<keyword evidence="3" id="KW-1185">Reference proteome</keyword>